<organism evidence="1 2">
    <name type="scientific">Pristionchus fissidentatus</name>
    <dbReference type="NCBI Taxonomy" id="1538716"/>
    <lineage>
        <taxon>Eukaryota</taxon>
        <taxon>Metazoa</taxon>
        <taxon>Ecdysozoa</taxon>
        <taxon>Nematoda</taxon>
        <taxon>Chromadorea</taxon>
        <taxon>Rhabditida</taxon>
        <taxon>Rhabditina</taxon>
        <taxon>Diplogasteromorpha</taxon>
        <taxon>Diplogasteroidea</taxon>
        <taxon>Neodiplogasteridae</taxon>
        <taxon>Pristionchus</taxon>
    </lineage>
</organism>
<protein>
    <submittedName>
        <fullName evidence="1">Uncharacterized protein</fullName>
    </submittedName>
</protein>
<evidence type="ECO:0000313" key="1">
    <source>
        <dbReference type="EMBL" id="GMT27734.1"/>
    </source>
</evidence>
<name>A0AAV5WAG4_9BILA</name>
<proteinExistence type="predicted"/>
<sequence length="206" mass="24088">GSLVTASRTCLRCHQPEHIPLTCEDATEWGRIREEKDGDSAASSALQLFSLTQKEYGNVMRPSKRAESEEWTDNIRWLKEQFDRELANLLEEAVPDVAHLLEYHFVQTLGDRVSLSQKQWDYGTYDLTMFWISLEEHFYATMQAIREIRANDSWQTRSITYVRDSRLMAQLSLLTGIDSNFVSYRTQLRVIEKKMRNVVEGIRDNF</sequence>
<dbReference type="Proteomes" id="UP001432322">
    <property type="component" value="Unassembled WGS sequence"/>
</dbReference>
<dbReference type="AlphaFoldDB" id="A0AAV5WAG4"/>
<evidence type="ECO:0000313" key="2">
    <source>
        <dbReference type="Proteomes" id="UP001432322"/>
    </source>
</evidence>
<dbReference type="EMBL" id="BTSY01000005">
    <property type="protein sequence ID" value="GMT27734.1"/>
    <property type="molecule type" value="Genomic_DNA"/>
</dbReference>
<keyword evidence="2" id="KW-1185">Reference proteome</keyword>
<reference evidence="1" key="1">
    <citation type="submission" date="2023-10" db="EMBL/GenBank/DDBJ databases">
        <title>Genome assembly of Pristionchus species.</title>
        <authorList>
            <person name="Yoshida K."/>
            <person name="Sommer R.J."/>
        </authorList>
    </citation>
    <scope>NUCLEOTIDE SEQUENCE</scope>
    <source>
        <strain evidence="1">RS5133</strain>
    </source>
</reference>
<accession>A0AAV5WAG4</accession>
<gene>
    <name evidence="1" type="ORF">PFISCL1PPCAC_19031</name>
</gene>
<comment type="caution">
    <text evidence="1">The sequence shown here is derived from an EMBL/GenBank/DDBJ whole genome shotgun (WGS) entry which is preliminary data.</text>
</comment>
<feature type="non-terminal residue" evidence="1">
    <location>
        <position position="1"/>
    </location>
</feature>